<gene>
    <name evidence="16" type="ORF">SVA_0481</name>
</gene>
<dbReference type="InterPro" id="IPR040690">
    <property type="entry name" value="FtsX_ECD"/>
</dbReference>
<dbReference type="PANTHER" id="PTHR47755">
    <property type="entry name" value="CELL DIVISION PROTEIN FTSX"/>
    <property type="match status" value="1"/>
</dbReference>
<dbReference type="AlphaFoldDB" id="A0A1B4V3J2"/>
<proteinExistence type="inferred from homology"/>
<feature type="domain" description="ABC3 transporter permease C-terminal" evidence="14">
    <location>
        <begin position="182"/>
        <end position="292"/>
    </location>
</feature>
<dbReference type="Gene3D" id="3.30.70.3040">
    <property type="match status" value="1"/>
</dbReference>
<evidence type="ECO:0000256" key="6">
    <source>
        <dbReference type="ARBA" id="ARBA00022519"/>
    </source>
</evidence>
<comment type="subunit">
    <text evidence="3">Forms a membrane-associated complex with FtsE.</text>
</comment>
<dbReference type="EMBL" id="AP014936">
    <property type="protein sequence ID" value="BAU47062.1"/>
    <property type="molecule type" value="Genomic_DNA"/>
</dbReference>
<keyword evidence="7 12" id="KW-0132">Cell division</keyword>
<keyword evidence="17" id="KW-1185">Reference proteome</keyword>
<dbReference type="Proteomes" id="UP000218899">
    <property type="component" value="Chromosome"/>
</dbReference>
<evidence type="ECO:0000256" key="8">
    <source>
        <dbReference type="ARBA" id="ARBA00022692"/>
    </source>
</evidence>
<evidence type="ECO:0000256" key="11">
    <source>
        <dbReference type="ARBA" id="ARBA00023306"/>
    </source>
</evidence>
<evidence type="ECO:0000256" key="2">
    <source>
        <dbReference type="ARBA" id="ARBA00007379"/>
    </source>
</evidence>
<feature type="transmembrane region" description="Helical" evidence="13">
    <location>
        <begin position="182"/>
        <end position="205"/>
    </location>
</feature>
<evidence type="ECO:0000256" key="3">
    <source>
        <dbReference type="ARBA" id="ARBA00011160"/>
    </source>
</evidence>
<protein>
    <recommendedName>
        <fullName evidence="4 12">Cell division protein FtsX</fullName>
    </recommendedName>
</protein>
<keyword evidence="10 12" id="KW-0472">Membrane</keyword>
<feature type="transmembrane region" description="Helical" evidence="13">
    <location>
        <begin position="268"/>
        <end position="292"/>
    </location>
</feature>
<dbReference type="PIRSF" id="PIRSF003097">
    <property type="entry name" value="FtsX"/>
    <property type="match status" value="1"/>
</dbReference>
<dbReference type="KEGG" id="sva:SVA_0481"/>
<dbReference type="OrthoDB" id="9813411at2"/>
<dbReference type="InterPro" id="IPR003838">
    <property type="entry name" value="ABC3_permease_C"/>
</dbReference>
<evidence type="ECO:0000256" key="13">
    <source>
        <dbReference type="SAM" id="Phobius"/>
    </source>
</evidence>
<evidence type="ECO:0000256" key="9">
    <source>
        <dbReference type="ARBA" id="ARBA00022989"/>
    </source>
</evidence>
<keyword evidence="6 12" id="KW-0997">Cell inner membrane</keyword>
<evidence type="ECO:0000256" key="10">
    <source>
        <dbReference type="ARBA" id="ARBA00023136"/>
    </source>
</evidence>
<dbReference type="RefSeq" id="WP_096458249.1">
    <property type="nucleotide sequence ID" value="NZ_AP014936.1"/>
</dbReference>
<sequence length="307" mass="32712">MIGRARTYLLRHAQVAVATLGALARSPVASAMTVAVIGITLALPTGLYLVIHNLERVTRGVDPGGQVSLFLKHEVSDAVAERLVERVRKLRGVARVEYVSRAQALAEFKRLSGFGETLSALGGNPLPAVVVVHPFAGARPAEIEGLLAELGRLEPVESAQLDLEWVRRLHAMLAIAQRATGMLAGLLGLAVLLTVGNTIRLAILNRQEEIEVIKLVGGTNGFIRRPFLYAGALQGLLGALTAWAILNLGLLSLREPIRELSTLYGSEFALAGLDLAASATLLAVGCVLGWLGSRFAVGRHLRAIEPR</sequence>
<comment type="function">
    <text evidence="12">Part of the ABC transporter FtsEX involved in cellular division.</text>
</comment>
<feature type="domain" description="FtsX extracellular" evidence="15">
    <location>
        <begin position="66"/>
        <end position="145"/>
    </location>
</feature>
<evidence type="ECO:0000256" key="7">
    <source>
        <dbReference type="ARBA" id="ARBA00022618"/>
    </source>
</evidence>
<evidence type="ECO:0000313" key="17">
    <source>
        <dbReference type="Proteomes" id="UP000218899"/>
    </source>
</evidence>
<keyword evidence="11 12" id="KW-0131">Cell cycle</keyword>
<evidence type="ECO:0000256" key="4">
    <source>
        <dbReference type="ARBA" id="ARBA00021907"/>
    </source>
</evidence>
<dbReference type="PANTHER" id="PTHR47755:SF1">
    <property type="entry name" value="CELL DIVISION PROTEIN FTSX"/>
    <property type="match status" value="1"/>
</dbReference>
<dbReference type="NCBIfam" id="TIGR00439">
    <property type="entry name" value="FtsX_Gneg"/>
    <property type="match status" value="1"/>
</dbReference>
<dbReference type="GO" id="GO:0032153">
    <property type="term" value="C:cell division site"/>
    <property type="evidence" value="ECO:0007669"/>
    <property type="project" value="TreeGrafter"/>
</dbReference>
<dbReference type="InterPro" id="IPR004513">
    <property type="entry name" value="FtsX"/>
</dbReference>
<evidence type="ECO:0000256" key="5">
    <source>
        <dbReference type="ARBA" id="ARBA00022475"/>
    </source>
</evidence>
<keyword evidence="9 13" id="KW-1133">Transmembrane helix</keyword>
<keyword evidence="8 13" id="KW-0812">Transmembrane</keyword>
<comment type="similarity">
    <text evidence="2 12">Belongs to the ABC-4 integral membrane protein family. FtsX subfamily.</text>
</comment>
<evidence type="ECO:0000256" key="1">
    <source>
        <dbReference type="ARBA" id="ARBA00004429"/>
    </source>
</evidence>
<accession>A0A1B4V3J2</accession>
<dbReference type="GO" id="GO:0005886">
    <property type="term" value="C:plasma membrane"/>
    <property type="evidence" value="ECO:0007669"/>
    <property type="project" value="UniProtKB-SubCell"/>
</dbReference>
<dbReference type="Pfam" id="PF18075">
    <property type="entry name" value="FtsX_ECD"/>
    <property type="match status" value="1"/>
</dbReference>
<keyword evidence="5 12" id="KW-1003">Cell membrane</keyword>
<organism evidence="16 17">
    <name type="scientific">Sulfurifustis variabilis</name>
    <dbReference type="NCBI Taxonomy" id="1675686"/>
    <lineage>
        <taxon>Bacteria</taxon>
        <taxon>Pseudomonadati</taxon>
        <taxon>Pseudomonadota</taxon>
        <taxon>Gammaproteobacteria</taxon>
        <taxon>Acidiferrobacterales</taxon>
        <taxon>Acidiferrobacteraceae</taxon>
        <taxon>Sulfurifustis</taxon>
    </lineage>
</organism>
<dbReference type="Pfam" id="PF02687">
    <property type="entry name" value="FtsX"/>
    <property type="match status" value="1"/>
</dbReference>
<comment type="subcellular location">
    <subcellularLocation>
        <location evidence="1">Cell inner membrane</location>
        <topology evidence="1">Multi-pass membrane protein</topology>
    </subcellularLocation>
</comment>
<dbReference type="GO" id="GO:0051301">
    <property type="term" value="P:cell division"/>
    <property type="evidence" value="ECO:0007669"/>
    <property type="project" value="UniProtKB-KW"/>
</dbReference>
<feature type="transmembrane region" description="Helical" evidence="13">
    <location>
        <begin position="226"/>
        <end position="248"/>
    </location>
</feature>
<dbReference type="InterPro" id="IPR047590">
    <property type="entry name" value="FtsX_proteobact-type"/>
</dbReference>
<reference evidence="16 17" key="1">
    <citation type="submission" date="2015-08" db="EMBL/GenBank/DDBJ databases">
        <title>Complete genome sequence of Sulfurifustis variabilis.</title>
        <authorList>
            <person name="Miura A."/>
            <person name="Kojima H."/>
            <person name="Fukui M."/>
        </authorList>
    </citation>
    <scope>NUCLEOTIDE SEQUENCE [LARGE SCALE GENOMIC DNA]</scope>
    <source>
        <strain evidence="17">skN76</strain>
    </source>
</reference>
<evidence type="ECO:0000259" key="15">
    <source>
        <dbReference type="Pfam" id="PF18075"/>
    </source>
</evidence>
<name>A0A1B4V3J2_9GAMM</name>
<evidence type="ECO:0000256" key="12">
    <source>
        <dbReference type="PIRNR" id="PIRNR003097"/>
    </source>
</evidence>
<evidence type="ECO:0000313" key="16">
    <source>
        <dbReference type="EMBL" id="BAU47062.1"/>
    </source>
</evidence>
<evidence type="ECO:0000259" key="14">
    <source>
        <dbReference type="Pfam" id="PF02687"/>
    </source>
</evidence>